<protein>
    <recommendedName>
        <fullName evidence="3">OmpR/PhoB-type domain-containing protein</fullName>
    </recommendedName>
</protein>
<feature type="domain" description="OmpR/PhoB-type" evidence="3">
    <location>
        <begin position="5"/>
        <end position="105"/>
    </location>
</feature>
<reference evidence="4 5" key="1">
    <citation type="submission" date="2019-08" db="EMBL/GenBank/DDBJ databases">
        <title>Complete genome sequence of Terriglobus albidus strain ORNL.</title>
        <authorList>
            <person name="Podar M."/>
        </authorList>
    </citation>
    <scope>NUCLEOTIDE SEQUENCE [LARGE SCALE GENOMIC DNA]</scope>
    <source>
        <strain evidence="4 5">ORNL</strain>
    </source>
</reference>
<dbReference type="InterPro" id="IPR016032">
    <property type="entry name" value="Sig_transdc_resp-reg_C-effctor"/>
</dbReference>
<dbReference type="CDD" id="cd00383">
    <property type="entry name" value="trans_reg_C"/>
    <property type="match status" value="1"/>
</dbReference>
<dbReference type="InterPro" id="IPR001867">
    <property type="entry name" value="OmpR/PhoB-type_DNA-bd"/>
</dbReference>
<dbReference type="SUPFAM" id="SSF46894">
    <property type="entry name" value="C-terminal effector domain of the bipartite response regulators"/>
    <property type="match status" value="1"/>
</dbReference>
<gene>
    <name evidence="4" type="ORF">FTW19_23725</name>
</gene>
<dbReference type="SMART" id="SM00862">
    <property type="entry name" value="Trans_reg_C"/>
    <property type="match status" value="1"/>
</dbReference>
<dbReference type="RefSeq" id="WP_147650037.1">
    <property type="nucleotide sequence ID" value="NZ_CP042806.1"/>
</dbReference>
<dbReference type="SUPFAM" id="SSF48452">
    <property type="entry name" value="TPR-like"/>
    <property type="match status" value="1"/>
</dbReference>
<evidence type="ECO:0000256" key="1">
    <source>
        <dbReference type="ARBA" id="ARBA00023125"/>
    </source>
</evidence>
<proteinExistence type="predicted"/>
<dbReference type="Proteomes" id="UP000321820">
    <property type="component" value="Chromosome"/>
</dbReference>
<organism evidence="4 5">
    <name type="scientific">Terriglobus albidus</name>
    <dbReference type="NCBI Taxonomy" id="1592106"/>
    <lineage>
        <taxon>Bacteria</taxon>
        <taxon>Pseudomonadati</taxon>
        <taxon>Acidobacteriota</taxon>
        <taxon>Terriglobia</taxon>
        <taxon>Terriglobales</taxon>
        <taxon>Acidobacteriaceae</taxon>
        <taxon>Terriglobus</taxon>
    </lineage>
</organism>
<dbReference type="GO" id="GO:0000160">
    <property type="term" value="P:phosphorelay signal transduction system"/>
    <property type="evidence" value="ECO:0007669"/>
    <property type="project" value="InterPro"/>
</dbReference>
<dbReference type="Gene3D" id="1.10.10.10">
    <property type="entry name" value="Winged helix-like DNA-binding domain superfamily/Winged helix DNA-binding domain"/>
    <property type="match status" value="1"/>
</dbReference>
<evidence type="ECO:0000313" key="4">
    <source>
        <dbReference type="EMBL" id="QEE30740.1"/>
    </source>
</evidence>
<keyword evidence="1 2" id="KW-0238">DNA-binding</keyword>
<name>A0A5B9EIQ8_9BACT</name>
<dbReference type="PROSITE" id="PS51755">
    <property type="entry name" value="OMPR_PHOB"/>
    <property type="match status" value="1"/>
</dbReference>
<accession>A0A5B9EIQ8</accession>
<dbReference type="OrthoDB" id="5478353at2"/>
<dbReference type="InterPro" id="IPR011990">
    <property type="entry name" value="TPR-like_helical_dom_sf"/>
</dbReference>
<dbReference type="AlphaFoldDB" id="A0A5B9EIQ8"/>
<dbReference type="GO" id="GO:0006355">
    <property type="term" value="P:regulation of DNA-templated transcription"/>
    <property type="evidence" value="ECO:0007669"/>
    <property type="project" value="InterPro"/>
</dbReference>
<evidence type="ECO:0000259" key="3">
    <source>
        <dbReference type="PROSITE" id="PS51755"/>
    </source>
</evidence>
<sequence>MSDFAKTLRFDVFELDMTSGELRRNGDRIKLPPQPFRVLALLVSRSGEVLTRAEIRERVWRDDTFVDFEQGLNFCIRQIREAVGDTAGTPRFIETLPRRGYRFLMPVETAASTVPKRLTRLIVLPFRILRSDPATDFLAFSLPDALATSLSTLKSLVVRSSLAASRFSAADPDFRKIAAEADVDLIVTGTLLAAGDEIRIVAQLTDAASGTLLCSQSMQTSIGNIFRLQDEITECVVNALELRLSATEQRILRQDVPSDAKAYEYYLRANQFSNDSKQWETARDLYLRCVEADPCYAPAWARLGRMHHVMAKFISSETPAEQRRAEAAFRQALDLNPDLGIAHKGYAQLEVDLGRAADAMKRLLSRARDAADPELFAGLVSPLRYCGLLDASVAAHRRAIALDPKIRTSVQHTWFLQRDYQRAANAKIENDPYIVGLSSAEAGRREEAIHGLRLLEEKVAGRMGHFARASRRLIEGDEAGSIAAVEAIVSSGFSDPEGLYYLTRHLAHLSQTDASLKLLERVVASGFSCYPAMVSDPWLDSIRACPQFSGLLDVVKDRSQAAEAAFESLEGRRTLHMES</sequence>
<dbReference type="InterPro" id="IPR036388">
    <property type="entry name" value="WH-like_DNA-bd_sf"/>
</dbReference>
<dbReference type="EMBL" id="CP042806">
    <property type="protein sequence ID" value="QEE30740.1"/>
    <property type="molecule type" value="Genomic_DNA"/>
</dbReference>
<feature type="DNA-binding region" description="OmpR/PhoB-type" evidence="2">
    <location>
        <begin position="5"/>
        <end position="105"/>
    </location>
</feature>
<evidence type="ECO:0000313" key="5">
    <source>
        <dbReference type="Proteomes" id="UP000321820"/>
    </source>
</evidence>
<dbReference type="KEGG" id="talb:FTW19_23725"/>
<dbReference type="Gene3D" id="1.25.40.10">
    <property type="entry name" value="Tetratricopeptide repeat domain"/>
    <property type="match status" value="1"/>
</dbReference>
<dbReference type="GO" id="GO:0003677">
    <property type="term" value="F:DNA binding"/>
    <property type="evidence" value="ECO:0007669"/>
    <property type="project" value="UniProtKB-UniRule"/>
</dbReference>
<keyword evidence="5" id="KW-1185">Reference proteome</keyword>
<dbReference type="Pfam" id="PF00486">
    <property type="entry name" value="Trans_reg_C"/>
    <property type="match status" value="1"/>
</dbReference>
<evidence type="ECO:0000256" key="2">
    <source>
        <dbReference type="PROSITE-ProRule" id="PRU01091"/>
    </source>
</evidence>